<dbReference type="Proteomes" id="UP000006591">
    <property type="component" value="Chromosome 3"/>
</dbReference>
<protein>
    <submittedName>
        <fullName evidence="2">Uncharacterized protein</fullName>
    </submittedName>
</protein>
<evidence type="ECO:0000256" key="1">
    <source>
        <dbReference type="SAM" id="MobiDB-lite"/>
    </source>
</evidence>
<feature type="region of interest" description="Disordered" evidence="1">
    <location>
        <begin position="1"/>
        <end position="43"/>
    </location>
</feature>
<sequence>MRRKEKNMGLGKKTKDAGGSRLSVGVKIGSNQEGTPRCGPTARMPPCAKLVVIV</sequence>
<evidence type="ECO:0000313" key="2">
    <source>
        <dbReference type="EnsemblPlants" id="ONIVA03G02270.1"/>
    </source>
</evidence>
<dbReference type="AlphaFoldDB" id="A0A0E0GGC8"/>
<organism evidence="2">
    <name type="scientific">Oryza nivara</name>
    <name type="common">Indian wild rice</name>
    <name type="synonym">Oryza sativa f. spontanea</name>
    <dbReference type="NCBI Taxonomy" id="4536"/>
    <lineage>
        <taxon>Eukaryota</taxon>
        <taxon>Viridiplantae</taxon>
        <taxon>Streptophyta</taxon>
        <taxon>Embryophyta</taxon>
        <taxon>Tracheophyta</taxon>
        <taxon>Spermatophyta</taxon>
        <taxon>Magnoliopsida</taxon>
        <taxon>Liliopsida</taxon>
        <taxon>Poales</taxon>
        <taxon>Poaceae</taxon>
        <taxon>BOP clade</taxon>
        <taxon>Oryzoideae</taxon>
        <taxon>Oryzeae</taxon>
        <taxon>Oryzinae</taxon>
        <taxon>Oryza</taxon>
    </lineage>
</organism>
<reference evidence="2" key="1">
    <citation type="submission" date="2015-04" db="UniProtKB">
        <authorList>
            <consortium name="EnsemblPlants"/>
        </authorList>
    </citation>
    <scope>IDENTIFICATION</scope>
    <source>
        <strain evidence="2">SL10</strain>
    </source>
</reference>
<reference evidence="2" key="2">
    <citation type="submission" date="2018-04" db="EMBL/GenBank/DDBJ databases">
        <title>OnivRS2 (Oryza nivara Reference Sequence Version 2).</title>
        <authorList>
            <person name="Zhang J."/>
            <person name="Kudrna D."/>
            <person name="Lee S."/>
            <person name="Talag J."/>
            <person name="Rajasekar S."/>
            <person name="Welchert J."/>
            <person name="Hsing Y.-I."/>
            <person name="Wing R.A."/>
        </authorList>
    </citation>
    <scope>NUCLEOTIDE SEQUENCE [LARGE SCALE GENOMIC DNA]</scope>
    <source>
        <strain evidence="2">SL10</strain>
    </source>
</reference>
<dbReference type="Gramene" id="ONIVA03G02270.1">
    <property type="protein sequence ID" value="ONIVA03G02270.1"/>
    <property type="gene ID" value="ONIVA03G02270"/>
</dbReference>
<proteinExistence type="predicted"/>
<name>A0A0E0GGC8_ORYNI</name>
<dbReference type="EnsemblPlants" id="ONIVA03G02270.1">
    <property type="protein sequence ID" value="ONIVA03G02270.1"/>
    <property type="gene ID" value="ONIVA03G02270"/>
</dbReference>
<dbReference type="HOGENOM" id="CLU_3056665_0_0_1"/>
<keyword evidence="3" id="KW-1185">Reference proteome</keyword>
<evidence type="ECO:0000313" key="3">
    <source>
        <dbReference type="Proteomes" id="UP000006591"/>
    </source>
</evidence>
<accession>A0A0E0GGC8</accession>